<organism evidence="3 5">
    <name type="scientific">Drosophila virilis</name>
    <name type="common">Fruit fly</name>
    <dbReference type="NCBI Taxonomy" id="7244"/>
    <lineage>
        <taxon>Eukaryota</taxon>
        <taxon>Metazoa</taxon>
        <taxon>Ecdysozoa</taxon>
        <taxon>Arthropoda</taxon>
        <taxon>Hexapoda</taxon>
        <taxon>Insecta</taxon>
        <taxon>Pterygota</taxon>
        <taxon>Neoptera</taxon>
        <taxon>Endopterygota</taxon>
        <taxon>Diptera</taxon>
        <taxon>Brachycera</taxon>
        <taxon>Muscomorpha</taxon>
        <taxon>Ephydroidea</taxon>
        <taxon>Drosophilidae</taxon>
        <taxon>Drosophila</taxon>
    </lineage>
</organism>
<feature type="compositionally biased region" description="Low complexity" evidence="1">
    <location>
        <begin position="27"/>
        <end position="71"/>
    </location>
</feature>
<accession>A0A0Q9VYQ5</accession>
<feature type="chain" id="PRO_5014238497" evidence="2">
    <location>
        <begin position="26"/>
        <end position="108"/>
    </location>
</feature>
<sequence length="108" mass="11399">MKFRIIALNCAVLVICLCYLPLSNGQDSSTAAASTDTTTAAASTDTTTAAASTDTTTAAASTDTTTAASSTCGGKKKRRKHKWKVVRHPGKKIIKRHRKGSSKWDLKG</sequence>
<keyword evidence="5" id="KW-1185">Reference proteome</keyword>
<dbReference type="Proteomes" id="UP000008792">
    <property type="component" value="Unassembled WGS sequence"/>
</dbReference>
<evidence type="ECO:0000256" key="1">
    <source>
        <dbReference type="SAM" id="MobiDB-lite"/>
    </source>
</evidence>
<dbReference type="EMBL" id="CH940654">
    <property type="protein sequence ID" value="KRF77962.1"/>
    <property type="molecule type" value="Genomic_DNA"/>
</dbReference>
<reference evidence="3" key="3">
    <citation type="submission" date="2015-11" db="EMBL/GenBank/DDBJ databases">
        <authorList>
            <consortium name="FlyBase"/>
        </authorList>
    </citation>
    <scope>NUCLEOTIDE SEQUENCE</scope>
    <source>
        <strain evidence="3">TSC#15010-1051.87</strain>
    </source>
</reference>
<feature type="compositionally biased region" description="Basic residues" evidence="1">
    <location>
        <begin position="74"/>
        <end position="101"/>
    </location>
</feature>
<dbReference type="InParanoid" id="A0A0Q9VYQ5"/>
<feature type="signal peptide" evidence="2">
    <location>
        <begin position="1"/>
        <end position="25"/>
    </location>
</feature>
<proteinExistence type="predicted"/>
<reference evidence="3" key="2">
    <citation type="journal article" date="2008" name="Bioinformatics">
        <title>Assembly reconciliation.</title>
        <authorList>
            <person name="Zimin A.V."/>
            <person name="Smith D.R."/>
            <person name="Sutton G."/>
            <person name="Yorke J.A."/>
        </authorList>
    </citation>
    <scope>NUCLEOTIDE SEQUENCE</scope>
    <source>
        <strain evidence="3">TSC#15010-1051.87</strain>
    </source>
</reference>
<protein>
    <submittedName>
        <fullName evidence="3">Uncharacterized protein</fullName>
    </submittedName>
</protein>
<evidence type="ECO:0000256" key="2">
    <source>
        <dbReference type="SAM" id="SignalP"/>
    </source>
</evidence>
<keyword evidence="2" id="KW-0732">Signal</keyword>
<reference evidence="3 5" key="1">
    <citation type="journal article" date="2007" name="Nature">
        <title>Evolution of genes and genomes on the Drosophila phylogeny.</title>
        <authorList>
            <consortium name="Drosophila 12 Genomes Consortium"/>
            <person name="Clark A.G."/>
            <person name="Eisen M.B."/>
            <person name="Smith D.R."/>
            <person name="Bergman C.M."/>
            <person name="Oliver B."/>
            <person name="Markow T.A."/>
            <person name="Kaufman T.C."/>
            <person name="Kellis M."/>
            <person name="Gelbart W."/>
            <person name="Iyer V.N."/>
            <person name="Pollard D.A."/>
            <person name="Sackton T.B."/>
            <person name="Larracuente A.M."/>
            <person name="Singh N.D."/>
            <person name="Abad J.P."/>
            <person name="Abt D.N."/>
            <person name="Adryan B."/>
            <person name="Aguade M."/>
            <person name="Akashi H."/>
            <person name="Anderson W.W."/>
            <person name="Aquadro C.F."/>
            <person name="Ardell D.H."/>
            <person name="Arguello R."/>
            <person name="Artieri C.G."/>
            <person name="Barbash D.A."/>
            <person name="Barker D."/>
            <person name="Barsanti P."/>
            <person name="Batterham P."/>
            <person name="Batzoglou S."/>
            <person name="Begun D."/>
            <person name="Bhutkar A."/>
            <person name="Blanco E."/>
            <person name="Bosak S.A."/>
            <person name="Bradley R.K."/>
            <person name="Brand A.D."/>
            <person name="Brent M.R."/>
            <person name="Brooks A.N."/>
            <person name="Brown R.H."/>
            <person name="Butlin R.K."/>
            <person name="Caggese C."/>
            <person name="Calvi B.R."/>
            <person name="Bernardo de Carvalho A."/>
            <person name="Caspi A."/>
            <person name="Castrezana S."/>
            <person name="Celniker S.E."/>
            <person name="Chang J.L."/>
            <person name="Chapple C."/>
            <person name="Chatterji S."/>
            <person name="Chinwalla A."/>
            <person name="Civetta A."/>
            <person name="Clifton S.W."/>
            <person name="Comeron J.M."/>
            <person name="Costello J.C."/>
            <person name="Coyne J.A."/>
            <person name="Daub J."/>
            <person name="David R.G."/>
            <person name="Delcher A.L."/>
            <person name="Delehaunty K."/>
            <person name="Do C.B."/>
            <person name="Ebling H."/>
            <person name="Edwards K."/>
            <person name="Eickbush T."/>
            <person name="Evans J.D."/>
            <person name="Filipski A."/>
            <person name="Findeiss S."/>
            <person name="Freyhult E."/>
            <person name="Fulton L."/>
            <person name="Fulton R."/>
            <person name="Garcia A.C."/>
            <person name="Gardiner A."/>
            <person name="Garfield D.A."/>
            <person name="Garvin B.E."/>
            <person name="Gibson G."/>
            <person name="Gilbert D."/>
            <person name="Gnerre S."/>
            <person name="Godfrey J."/>
            <person name="Good R."/>
            <person name="Gotea V."/>
            <person name="Gravely B."/>
            <person name="Greenberg A.J."/>
            <person name="Griffiths-Jones S."/>
            <person name="Gross S."/>
            <person name="Guigo R."/>
            <person name="Gustafson E.A."/>
            <person name="Haerty W."/>
            <person name="Hahn M.W."/>
            <person name="Halligan D.L."/>
            <person name="Halpern A.L."/>
            <person name="Halter G.M."/>
            <person name="Han M.V."/>
            <person name="Heger A."/>
            <person name="Hillier L."/>
            <person name="Hinrichs A.S."/>
            <person name="Holmes I."/>
            <person name="Hoskins R.A."/>
            <person name="Hubisz M.J."/>
            <person name="Hultmark D."/>
            <person name="Huntley M.A."/>
            <person name="Jaffe D.B."/>
            <person name="Jagadeeshan S."/>
            <person name="Jeck W.R."/>
            <person name="Johnson J."/>
            <person name="Jones C.D."/>
            <person name="Jordan W.C."/>
            <person name="Karpen G.H."/>
            <person name="Kataoka E."/>
            <person name="Keightley P.D."/>
            <person name="Kheradpour P."/>
            <person name="Kirkness E.F."/>
            <person name="Koerich L.B."/>
            <person name="Kristiansen K."/>
            <person name="Kudrna D."/>
            <person name="Kulathinal R.J."/>
            <person name="Kumar S."/>
            <person name="Kwok R."/>
            <person name="Lander E."/>
            <person name="Langley C.H."/>
            <person name="Lapoint R."/>
            <person name="Lazzaro B.P."/>
            <person name="Lee S.J."/>
            <person name="Levesque L."/>
            <person name="Li R."/>
            <person name="Lin C.F."/>
            <person name="Lin M.F."/>
            <person name="Lindblad-Toh K."/>
            <person name="Llopart A."/>
            <person name="Long M."/>
            <person name="Low L."/>
            <person name="Lozovsky E."/>
            <person name="Lu J."/>
            <person name="Luo M."/>
            <person name="Machado C.A."/>
            <person name="Makalowski W."/>
            <person name="Marzo M."/>
            <person name="Matsuda M."/>
            <person name="Matzkin L."/>
            <person name="McAllister B."/>
            <person name="McBride C.S."/>
            <person name="McKernan B."/>
            <person name="McKernan K."/>
            <person name="Mendez-Lago M."/>
            <person name="Minx P."/>
            <person name="Mollenhauer M.U."/>
            <person name="Montooth K."/>
            <person name="Mount S.M."/>
            <person name="Mu X."/>
            <person name="Myers E."/>
            <person name="Negre B."/>
            <person name="Newfeld S."/>
            <person name="Nielsen R."/>
            <person name="Noor M.A."/>
            <person name="O'Grady P."/>
            <person name="Pachter L."/>
            <person name="Papaceit M."/>
            <person name="Parisi M.J."/>
            <person name="Parisi M."/>
            <person name="Parts L."/>
            <person name="Pedersen J.S."/>
            <person name="Pesole G."/>
            <person name="Phillippy A.M."/>
            <person name="Ponting C.P."/>
            <person name="Pop M."/>
            <person name="Porcelli D."/>
            <person name="Powell J.R."/>
            <person name="Prohaska S."/>
            <person name="Pruitt K."/>
            <person name="Puig M."/>
            <person name="Quesneville H."/>
            <person name="Ram K.R."/>
            <person name="Rand D."/>
            <person name="Rasmussen M.D."/>
            <person name="Reed L.K."/>
            <person name="Reenan R."/>
            <person name="Reily A."/>
            <person name="Remington K.A."/>
            <person name="Rieger T.T."/>
            <person name="Ritchie M.G."/>
            <person name="Robin C."/>
            <person name="Rogers Y.H."/>
            <person name="Rohde C."/>
            <person name="Rozas J."/>
            <person name="Rubenfield M.J."/>
            <person name="Ruiz A."/>
            <person name="Russo S."/>
            <person name="Salzberg S.L."/>
            <person name="Sanchez-Gracia A."/>
            <person name="Saranga D.J."/>
            <person name="Sato H."/>
            <person name="Schaeffer S.W."/>
            <person name="Schatz M.C."/>
            <person name="Schlenke T."/>
            <person name="Schwartz R."/>
            <person name="Segarra C."/>
            <person name="Singh R.S."/>
            <person name="Sirot L."/>
            <person name="Sirota M."/>
            <person name="Sisneros N.B."/>
            <person name="Smith C.D."/>
            <person name="Smith T.F."/>
            <person name="Spieth J."/>
            <person name="Stage D.E."/>
            <person name="Stark A."/>
            <person name="Stephan W."/>
            <person name="Strausberg R.L."/>
            <person name="Strempel S."/>
            <person name="Sturgill D."/>
            <person name="Sutton G."/>
            <person name="Sutton G.G."/>
            <person name="Tao W."/>
            <person name="Teichmann S."/>
            <person name="Tobari Y.N."/>
            <person name="Tomimura Y."/>
            <person name="Tsolas J.M."/>
            <person name="Valente V.L."/>
            <person name="Venter E."/>
            <person name="Venter J.C."/>
            <person name="Vicario S."/>
            <person name="Vieira F.G."/>
            <person name="Vilella A.J."/>
            <person name="Villasante A."/>
            <person name="Walenz B."/>
            <person name="Wang J."/>
            <person name="Wasserman M."/>
            <person name="Watts T."/>
            <person name="Wilson D."/>
            <person name="Wilson R.K."/>
            <person name="Wing R.A."/>
            <person name="Wolfner M.F."/>
            <person name="Wong A."/>
            <person name="Wong G.K."/>
            <person name="Wu C.I."/>
            <person name="Wu G."/>
            <person name="Yamamoto D."/>
            <person name="Yang H.P."/>
            <person name="Yang S.P."/>
            <person name="Yorke J.A."/>
            <person name="Yoshida K."/>
            <person name="Zdobnov E."/>
            <person name="Zhang P."/>
            <person name="Zhang Y."/>
            <person name="Zimin A.V."/>
            <person name="Baldwin J."/>
            <person name="Abdouelleil A."/>
            <person name="Abdulkadir J."/>
            <person name="Abebe A."/>
            <person name="Abera B."/>
            <person name="Abreu J."/>
            <person name="Acer S.C."/>
            <person name="Aftuck L."/>
            <person name="Alexander A."/>
            <person name="An P."/>
            <person name="Anderson E."/>
            <person name="Anderson S."/>
            <person name="Arachi H."/>
            <person name="Azer M."/>
            <person name="Bachantsang P."/>
            <person name="Barry A."/>
            <person name="Bayul T."/>
            <person name="Berlin A."/>
            <person name="Bessette D."/>
            <person name="Bloom T."/>
            <person name="Blye J."/>
            <person name="Boguslavskiy L."/>
            <person name="Bonnet C."/>
            <person name="Boukhgalter B."/>
            <person name="Bourzgui I."/>
            <person name="Brown A."/>
            <person name="Cahill P."/>
            <person name="Channer S."/>
            <person name="Cheshatsang Y."/>
            <person name="Chuda L."/>
            <person name="Citroen M."/>
            <person name="Collymore A."/>
            <person name="Cooke P."/>
            <person name="Costello M."/>
            <person name="D'Aco K."/>
            <person name="Daza R."/>
            <person name="De Haan G."/>
            <person name="DeGray S."/>
            <person name="DeMaso C."/>
            <person name="Dhargay N."/>
            <person name="Dooley K."/>
            <person name="Dooley E."/>
            <person name="Doricent M."/>
            <person name="Dorje P."/>
            <person name="Dorjee K."/>
            <person name="Dupes A."/>
            <person name="Elong R."/>
            <person name="Falk J."/>
            <person name="Farina A."/>
            <person name="Faro S."/>
            <person name="Ferguson D."/>
            <person name="Fisher S."/>
            <person name="Foley C.D."/>
            <person name="Franke A."/>
            <person name="Friedrich D."/>
            <person name="Gadbois L."/>
            <person name="Gearin G."/>
            <person name="Gearin C.R."/>
            <person name="Giannoukos G."/>
            <person name="Goode T."/>
            <person name="Graham J."/>
            <person name="Grandbois E."/>
            <person name="Grewal S."/>
            <person name="Gyaltsen K."/>
            <person name="Hafez N."/>
            <person name="Hagos B."/>
            <person name="Hall J."/>
            <person name="Henson C."/>
            <person name="Hollinger A."/>
            <person name="Honan T."/>
            <person name="Huard M.D."/>
            <person name="Hughes L."/>
            <person name="Hurhula B."/>
            <person name="Husby M.E."/>
            <person name="Kamat A."/>
            <person name="Kanga B."/>
            <person name="Kashin S."/>
            <person name="Khazanovich D."/>
            <person name="Kisner P."/>
            <person name="Lance K."/>
            <person name="Lara M."/>
            <person name="Lee W."/>
            <person name="Lennon N."/>
            <person name="Letendre F."/>
            <person name="LeVine R."/>
            <person name="Lipovsky A."/>
            <person name="Liu X."/>
            <person name="Liu J."/>
            <person name="Liu S."/>
            <person name="Lokyitsang T."/>
            <person name="Lokyitsang Y."/>
            <person name="Lubonja R."/>
            <person name="Lui A."/>
            <person name="MacDonald P."/>
            <person name="Magnisalis V."/>
            <person name="Maru K."/>
            <person name="Matthews C."/>
            <person name="McCusker W."/>
            <person name="McDonough S."/>
            <person name="Mehta T."/>
            <person name="Meldrim J."/>
            <person name="Meneus L."/>
            <person name="Mihai O."/>
            <person name="Mihalev A."/>
            <person name="Mihova T."/>
            <person name="Mittelman R."/>
            <person name="Mlenga V."/>
            <person name="Montmayeur A."/>
            <person name="Mulrain L."/>
            <person name="Navidi A."/>
            <person name="Naylor J."/>
            <person name="Negash T."/>
            <person name="Nguyen T."/>
            <person name="Nguyen N."/>
            <person name="Nicol R."/>
            <person name="Norbu C."/>
            <person name="Norbu N."/>
            <person name="Novod N."/>
            <person name="O'Neill B."/>
            <person name="Osman S."/>
            <person name="Markiewicz E."/>
            <person name="Oyono O.L."/>
            <person name="Patti C."/>
            <person name="Phunkhang P."/>
            <person name="Pierre F."/>
            <person name="Priest M."/>
            <person name="Raghuraman S."/>
            <person name="Rege F."/>
            <person name="Reyes R."/>
            <person name="Rise C."/>
            <person name="Rogov P."/>
            <person name="Ross K."/>
            <person name="Ryan E."/>
            <person name="Settipalli S."/>
            <person name="Shea T."/>
            <person name="Sherpa N."/>
            <person name="Shi L."/>
            <person name="Shih D."/>
            <person name="Sparrow T."/>
            <person name="Spaulding J."/>
            <person name="Stalker J."/>
            <person name="Stange-Thomann N."/>
            <person name="Stavropoulos S."/>
            <person name="Stone C."/>
            <person name="Strader C."/>
            <person name="Tesfaye S."/>
            <person name="Thomson T."/>
            <person name="Thoulutsang Y."/>
            <person name="Thoulutsang D."/>
            <person name="Topham K."/>
            <person name="Topping I."/>
            <person name="Tsamla T."/>
            <person name="Vassiliev H."/>
            <person name="Vo A."/>
            <person name="Wangchuk T."/>
            <person name="Wangdi T."/>
            <person name="Weiand M."/>
            <person name="Wilkinson J."/>
            <person name="Wilson A."/>
            <person name="Yadav S."/>
            <person name="Young G."/>
            <person name="Yu Q."/>
            <person name="Zembek L."/>
            <person name="Zhong D."/>
            <person name="Zimmer A."/>
            <person name="Zwirko Z."/>
            <person name="Jaffe D.B."/>
            <person name="Alvarez P."/>
            <person name="Brockman W."/>
            <person name="Butler J."/>
            <person name="Chin C."/>
            <person name="Gnerre S."/>
            <person name="Grabherr M."/>
            <person name="Kleber M."/>
            <person name="Mauceli E."/>
            <person name="MacCallum I."/>
        </authorList>
    </citation>
    <scope>NUCLEOTIDE SEQUENCE [LARGE SCALE GENOMIC DNA]</scope>
    <source>
        <strain evidence="3">TSC#15010-1051.87</strain>
        <strain evidence="5">Tucson 15010-1051.87</strain>
    </source>
</reference>
<dbReference type="EMBL" id="CH940654">
    <property type="protein sequence ID" value="KRF77961.1"/>
    <property type="molecule type" value="Genomic_DNA"/>
</dbReference>
<feature type="region of interest" description="Disordered" evidence="1">
    <location>
        <begin position="26"/>
        <end position="108"/>
    </location>
</feature>
<gene>
    <name evidence="3" type="primary">Dvir\GJ27148</name>
    <name evidence="4" type="synonym">Dvir\GJ25599</name>
    <name evidence="4" type="ORF">Dvir_GJ25599</name>
    <name evidence="3" type="ORF">Dvir_GJ27148</name>
</gene>
<evidence type="ECO:0000313" key="4">
    <source>
        <dbReference type="EMBL" id="KRF77962.1"/>
    </source>
</evidence>
<dbReference type="InterPro" id="IPR054054">
    <property type="entry name" value="Ng_1-3-like"/>
</dbReference>
<dbReference type="Pfam" id="PF21827">
    <property type="entry name" value="New_glue"/>
    <property type="match status" value="1"/>
</dbReference>
<evidence type="ECO:0000313" key="3">
    <source>
        <dbReference type="EMBL" id="KRF77961.1"/>
    </source>
</evidence>
<name>A0A0Q9VYQ5_DROVI</name>
<dbReference type="AlphaFoldDB" id="A0A0Q9VYQ5"/>
<evidence type="ECO:0000313" key="5">
    <source>
        <dbReference type="Proteomes" id="UP000008792"/>
    </source>
</evidence>